<dbReference type="PANTHER" id="PTHR43317:SF11">
    <property type="entry name" value="POLYAMINE AMINOPROPYLTRANSFERASE 2"/>
    <property type="match status" value="1"/>
</dbReference>
<keyword evidence="7" id="KW-1185">Reference proteome</keyword>
<dbReference type="NCBIfam" id="NF037959">
    <property type="entry name" value="MFS_SpdSyn"/>
    <property type="match status" value="1"/>
</dbReference>
<dbReference type="GO" id="GO:0006596">
    <property type="term" value="P:polyamine biosynthetic process"/>
    <property type="evidence" value="ECO:0007669"/>
    <property type="project" value="UniProtKB-UniRule"/>
</dbReference>
<organism evidence="6 7">
    <name type="scientific">Massilia violaceinigra</name>
    <dbReference type="NCBI Taxonomy" id="2045208"/>
    <lineage>
        <taxon>Bacteria</taxon>
        <taxon>Pseudomonadati</taxon>
        <taxon>Pseudomonadota</taxon>
        <taxon>Betaproteobacteria</taxon>
        <taxon>Burkholderiales</taxon>
        <taxon>Oxalobacteraceae</taxon>
        <taxon>Telluria group</taxon>
        <taxon>Massilia</taxon>
    </lineage>
</organism>
<dbReference type="SUPFAM" id="SSF53335">
    <property type="entry name" value="S-adenosyl-L-methionine-dependent methyltransferases"/>
    <property type="match status" value="1"/>
</dbReference>
<dbReference type="CDD" id="cd02440">
    <property type="entry name" value="AdoMet_MTases"/>
    <property type="match status" value="1"/>
</dbReference>
<gene>
    <name evidence="6" type="ORF">CR152_28515</name>
</gene>
<dbReference type="Proteomes" id="UP000229897">
    <property type="component" value="Chromosome"/>
</dbReference>
<evidence type="ECO:0000256" key="3">
    <source>
        <dbReference type="ARBA" id="ARBA00023115"/>
    </source>
</evidence>
<accession>A0A2D2DW03</accession>
<evidence type="ECO:0000256" key="2">
    <source>
        <dbReference type="ARBA" id="ARBA00022679"/>
    </source>
</evidence>
<dbReference type="Gene3D" id="3.40.50.150">
    <property type="entry name" value="Vaccinia Virus protein VP39"/>
    <property type="match status" value="1"/>
</dbReference>
<dbReference type="InterPro" id="IPR030374">
    <property type="entry name" value="PABS"/>
</dbReference>
<keyword evidence="3 4" id="KW-0620">Polyamine biosynthesis</keyword>
<dbReference type="KEGG" id="mass:CR152_28515"/>
<dbReference type="OrthoDB" id="117774at2"/>
<evidence type="ECO:0000256" key="1">
    <source>
        <dbReference type="ARBA" id="ARBA00007867"/>
    </source>
</evidence>
<reference evidence="6" key="1">
    <citation type="submission" date="2017-10" db="EMBL/GenBank/DDBJ databases">
        <title>Massilia psychrophilum sp. nov., a novel purple-pigmented bacterium isolated from Tianshan glacier, Xinjiang Municipality, China.</title>
        <authorList>
            <person name="Wang H."/>
        </authorList>
    </citation>
    <scope>NUCLEOTIDE SEQUENCE [LARGE SCALE GENOMIC DNA]</scope>
    <source>
        <strain evidence="6">B2</strain>
    </source>
</reference>
<comment type="similarity">
    <text evidence="1">Belongs to the spermidine/spermine synthase family.</text>
</comment>
<evidence type="ECO:0000259" key="5">
    <source>
        <dbReference type="PROSITE" id="PS51006"/>
    </source>
</evidence>
<evidence type="ECO:0000256" key="4">
    <source>
        <dbReference type="PROSITE-ProRule" id="PRU00354"/>
    </source>
</evidence>
<dbReference type="GO" id="GO:0016740">
    <property type="term" value="F:transferase activity"/>
    <property type="evidence" value="ECO:0007669"/>
    <property type="project" value="UniProtKB-UniRule"/>
</dbReference>
<dbReference type="AlphaFoldDB" id="A0A2D2DW03"/>
<proteinExistence type="inferred from homology"/>
<keyword evidence="2 4" id="KW-0808">Transferase</keyword>
<dbReference type="PROSITE" id="PS51006">
    <property type="entry name" value="PABS_2"/>
    <property type="match status" value="1"/>
</dbReference>
<evidence type="ECO:0000313" key="6">
    <source>
        <dbReference type="EMBL" id="ATQ79163.1"/>
    </source>
</evidence>
<name>A0A2D2DW03_9BURK</name>
<dbReference type="InterPro" id="IPR029063">
    <property type="entry name" value="SAM-dependent_MTases_sf"/>
</dbReference>
<dbReference type="Pfam" id="PF01564">
    <property type="entry name" value="Spermine_synth"/>
    <property type="match status" value="1"/>
</dbReference>
<dbReference type="PANTHER" id="PTHR43317">
    <property type="entry name" value="THERMOSPERMINE SYNTHASE ACAULIS5"/>
    <property type="match status" value="1"/>
</dbReference>
<evidence type="ECO:0000313" key="7">
    <source>
        <dbReference type="Proteomes" id="UP000229897"/>
    </source>
</evidence>
<sequence>MHAPSSGHAPVCAAPLVHTRGDRRTLEFMPGDVQSEMRLSRPAALVLAYCRAIMCFALFVPRPRAIVMVGLGGGSLAKFCYRHFPRARITVIELRADVIALREQFCVPPDDARLTVVHADAVDWLAAHPACADVLVIDGFDTAGLPPALGTARFYGDCRSALRDGGVLVANIFSYDPRYAGMLERLRLMFNDRVCWFDRIAGNNRILFAVKAPARLDPAARLPRALRLQRWVARRQGLGHRVLNRLLAHAVVAWLQHPFNRSK</sequence>
<feature type="active site" description="Proton acceptor" evidence="4">
    <location>
        <position position="138"/>
    </location>
</feature>
<dbReference type="EMBL" id="CP024608">
    <property type="protein sequence ID" value="ATQ79163.1"/>
    <property type="molecule type" value="Genomic_DNA"/>
</dbReference>
<protein>
    <submittedName>
        <fullName evidence="6">Transferase spermidine synthase</fullName>
    </submittedName>
</protein>
<feature type="domain" description="PABS" evidence="5">
    <location>
        <begin position="1"/>
        <end position="218"/>
    </location>
</feature>